<accession>A0A650EYI5</accession>
<keyword evidence="2" id="KW-1185">Reference proteome</keyword>
<proteinExistence type="predicted"/>
<sequence length="119" mass="13642">MGARKAPIPELSPGEVALISPKYAQFVQHFSEADANRVLQSGSHLRERTRKTDYFIDCVAVAVAYDCFTTYHDEHGFESPSEEYLTWTRDNIPFAEYLGDKNSPVEGYKKKFKALDLYR</sequence>
<evidence type="ECO:0000313" key="1">
    <source>
        <dbReference type="EMBL" id="QGT55114.1"/>
    </source>
</evidence>
<name>A0A650EYI5_9CAUD</name>
<dbReference type="Proteomes" id="UP000423482">
    <property type="component" value="Segment"/>
</dbReference>
<dbReference type="EMBL" id="MK814760">
    <property type="protein sequence ID" value="QGT55114.1"/>
    <property type="molecule type" value="Genomic_DNA"/>
</dbReference>
<evidence type="ECO:0000313" key="2">
    <source>
        <dbReference type="Proteomes" id="UP000423482"/>
    </source>
</evidence>
<dbReference type="KEGG" id="vg:77924489"/>
<protein>
    <submittedName>
        <fullName evidence="1">Uncharacterized protein</fullName>
    </submittedName>
</protein>
<reference evidence="1 2" key="1">
    <citation type="submission" date="2019-04" db="EMBL/GenBank/DDBJ databases">
        <authorList>
            <person name="Pope W.H."/>
            <person name="Garlena R.A."/>
            <person name="Russell D.A."/>
            <person name="Jacobs-Sera D."/>
            <person name="Hatfull G.F."/>
        </authorList>
    </citation>
    <scope>NUCLEOTIDE SEQUENCE [LARGE SCALE GENOMIC DNA]</scope>
</reference>
<gene>
    <name evidence="1" type="primary">121</name>
    <name evidence="1" type="ORF">SEA_FORZA_121</name>
</gene>
<dbReference type="GeneID" id="77924489"/>
<dbReference type="RefSeq" id="YP_010649001.1">
    <property type="nucleotide sequence ID" value="NC_070763.1"/>
</dbReference>
<organism evidence="1 2">
    <name type="scientific">Gordonia phage Forza</name>
    <dbReference type="NCBI Taxonomy" id="2571247"/>
    <lineage>
        <taxon>Viruses</taxon>
        <taxon>Duplodnaviria</taxon>
        <taxon>Heunggongvirae</taxon>
        <taxon>Uroviricota</taxon>
        <taxon>Caudoviricetes</taxon>
        <taxon>Forzavirus</taxon>
        <taxon>Forzavirus forza</taxon>
    </lineage>
</organism>